<dbReference type="PANTHER" id="PTHR47153:SF2">
    <property type="entry name" value="LACTATE UTILIZATION PROTEIN B"/>
    <property type="match status" value="1"/>
</dbReference>
<feature type="domain" description="4Fe-4S ferredoxin-type" evidence="6">
    <location>
        <begin position="172"/>
        <end position="236"/>
    </location>
</feature>
<dbReference type="Gene3D" id="1.10.1060.10">
    <property type="entry name" value="Alpha-helical ferredoxin"/>
    <property type="match status" value="1"/>
</dbReference>
<evidence type="ECO:0000259" key="5">
    <source>
        <dbReference type="Pfam" id="PF02589"/>
    </source>
</evidence>
<evidence type="ECO:0000256" key="2">
    <source>
        <dbReference type="ARBA" id="ARBA00022485"/>
    </source>
</evidence>
<dbReference type="InterPro" id="IPR037171">
    <property type="entry name" value="NagB/RpiA_transferase-like"/>
</dbReference>
<dbReference type="EMBL" id="BARV01035453">
    <property type="protein sequence ID" value="GAI57195.1"/>
    <property type="molecule type" value="Genomic_DNA"/>
</dbReference>
<dbReference type="SUPFAM" id="SSF100950">
    <property type="entry name" value="NagB/RpiA/CoA transferase-like"/>
    <property type="match status" value="1"/>
</dbReference>
<dbReference type="InterPro" id="IPR017896">
    <property type="entry name" value="4Fe4S_Fe-S-bd"/>
</dbReference>
<dbReference type="Gene3D" id="3.40.50.10420">
    <property type="entry name" value="NagB/RpiA/CoA transferase-like"/>
    <property type="match status" value="1"/>
</dbReference>
<dbReference type="PROSITE" id="PS00198">
    <property type="entry name" value="4FE4S_FER_1"/>
    <property type="match status" value="1"/>
</dbReference>
<keyword evidence="3" id="KW-0677">Repeat</keyword>
<dbReference type="SUPFAM" id="SSF46548">
    <property type="entry name" value="alpha-helical ferredoxin"/>
    <property type="match status" value="1"/>
</dbReference>
<keyword evidence="4" id="KW-0249">Electron transport</keyword>
<evidence type="ECO:0008006" key="8">
    <source>
        <dbReference type="Google" id="ProtNLM"/>
    </source>
</evidence>
<dbReference type="Pfam" id="PF02589">
    <property type="entry name" value="LUD_dom"/>
    <property type="match status" value="1"/>
</dbReference>
<comment type="caution">
    <text evidence="7">The sequence shown here is derived from an EMBL/GenBank/DDBJ whole genome shotgun (WGS) entry which is preliminary data.</text>
</comment>
<evidence type="ECO:0000259" key="6">
    <source>
        <dbReference type="Pfam" id="PF13183"/>
    </source>
</evidence>
<sequence>LESRPMHILAPAIHAPKEDVAQVFSKITGQKLPPDVGTLVATARKLLREKYFQADIGMSGANVVAADTGALFLIENEGNIRLATGVPPVHIALVGMEKLVPTFGDACKVAEVTWRYANYTIPQYISVVSGPSSTSDIEKVITYGAHGPIEFHVIFMDAGRTELARHPILCQALYCLRCGGCLYECPVFSVTAGYFGDKYFAGIGAVWAATMTDNKEKAAALAYTCLTCGRCKVRCP</sequence>
<gene>
    <name evidence="7" type="ORF">S06H3_55323</name>
</gene>
<reference evidence="7" key="1">
    <citation type="journal article" date="2014" name="Front. Microbiol.">
        <title>High frequency of phylogenetically diverse reductive dehalogenase-homologous genes in deep subseafloor sedimentary metagenomes.</title>
        <authorList>
            <person name="Kawai M."/>
            <person name="Futagami T."/>
            <person name="Toyoda A."/>
            <person name="Takaki Y."/>
            <person name="Nishi S."/>
            <person name="Hori S."/>
            <person name="Arai W."/>
            <person name="Tsubouchi T."/>
            <person name="Morono Y."/>
            <person name="Uchiyama I."/>
            <person name="Ito T."/>
            <person name="Fujiyama A."/>
            <person name="Inagaki F."/>
            <person name="Takami H."/>
        </authorList>
    </citation>
    <scope>NUCLEOTIDE SEQUENCE</scope>
    <source>
        <strain evidence="7">Expedition CK06-06</strain>
    </source>
</reference>
<dbReference type="PANTHER" id="PTHR47153">
    <property type="entry name" value="LACTATE UTILIZATION PROTEIN B"/>
    <property type="match status" value="1"/>
</dbReference>
<dbReference type="AlphaFoldDB" id="X1R267"/>
<keyword evidence="2" id="KW-0004">4Fe-4S</keyword>
<organism evidence="7">
    <name type="scientific">marine sediment metagenome</name>
    <dbReference type="NCBI Taxonomy" id="412755"/>
    <lineage>
        <taxon>unclassified sequences</taxon>
        <taxon>metagenomes</taxon>
        <taxon>ecological metagenomes</taxon>
    </lineage>
</organism>
<dbReference type="InterPro" id="IPR009051">
    <property type="entry name" value="Helical_ferredxn"/>
</dbReference>
<dbReference type="InterPro" id="IPR004452">
    <property type="entry name" value="LutB/LldF"/>
</dbReference>
<feature type="non-terminal residue" evidence="7">
    <location>
        <position position="1"/>
    </location>
</feature>
<proteinExistence type="predicted"/>
<keyword evidence="1" id="KW-0813">Transport</keyword>
<dbReference type="GO" id="GO:0006089">
    <property type="term" value="P:lactate metabolic process"/>
    <property type="evidence" value="ECO:0007669"/>
    <property type="project" value="InterPro"/>
</dbReference>
<dbReference type="GO" id="GO:0051539">
    <property type="term" value="F:4 iron, 4 sulfur cluster binding"/>
    <property type="evidence" value="ECO:0007669"/>
    <property type="project" value="UniProtKB-KW"/>
</dbReference>
<dbReference type="InterPro" id="IPR017900">
    <property type="entry name" value="4Fe4S_Fe_S_CS"/>
</dbReference>
<evidence type="ECO:0000256" key="1">
    <source>
        <dbReference type="ARBA" id="ARBA00022448"/>
    </source>
</evidence>
<dbReference type="InterPro" id="IPR024185">
    <property type="entry name" value="FTHF_cligase-like_sf"/>
</dbReference>
<keyword evidence="2" id="KW-0479">Metal-binding</keyword>
<keyword evidence="2" id="KW-0411">Iron-sulfur</keyword>
<keyword evidence="2" id="KW-0408">Iron</keyword>
<evidence type="ECO:0000256" key="4">
    <source>
        <dbReference type="ARBA" id="ARBA00022982"/>
    </source>
</evidence>
<protein>
    <recommendedName>
        <fullName evidence="8">4Fe-4S ferredoxin-type domain-containing protein</fullName>
    </recommendedName>
</protein>
<feature type="non-terminal residue" evidence="7">
    <location>
        <position position="236"/>
    </location>
</feature>
<dbReference type="InterPro" id="IPR003741">
    <property type="entry name" value="LUD_dom"/>
</dbReference>
<feature type="domain" description="LUD" evidence="5">
    <location>
        <begin position="8"/>
        <end position="156"/>
    </location>
</feature>
<accession>X1R267</accession>
<evidence type="ECO:0000256" key="3">
    <source>
        <dbReference type="ARBA" id="ARBA00022737"/>
    </source>
</evidence>
<name>X1R267_9ZZZZ</name>
<evidence type="ECO:0000313" key="7">
    <source>
        <dbReference type="EMBL" id="GAI57195.1"/>
    </source>
</evidence>
<dbReference type="Pfam" id="PF13183">
    <property type="entry name" value="Fer4_8"/>
    <property type="match status" value="1"/>
</dbReference>